<evidence type="ECO:0000256" key="1">
    <source>
        <dbReference type="SAM" id="MobiDB-lite"/>
    </source>
</evidence>
<evidence type="ECO:0008006" key="4">
    <source>
        <dbReference type="Google" id="ProtNLM"/>
    </source>
</evidence>
<dbReference type="RefSeq" id="WP_005529567.1">
    <property type="nucleotide sequence ID" value="NZ_BJLD01000001.1"/>
</dbReference>
<dbReference type="AlphaFoldDB" id="A0AAQ1Z8M0"/>
<protein>
    <recommendedName>
        <fullName evidence="4">Phage protein</fullName>
    </recommendedName>
</protein>
<reference evidence="2 3" key="1">
    <citation type="submission" date="2019-06" db="EMBL/GenBank/DDBJ databases">
        <title>Draft genome sequence of Corynebacterium striatum NBRC 15291.</title>
        <authorList>
            <person name="Miura T."/>
            <person name="Furukawa M."/>
            <person name="Shimamura M."/>
            <person name="Ohyama Y."/>
            <person name="Yamazoe A."/>
            <person name="Kawasaki H."/>
        </authorList>
    </citation>
    <scope>NUCLEOTIDE SEQUENCE [LARGE SCALE GENOMIC DNA]</scope>
    <source>
        <strain evidence="2 3">NBRC 15291</strain>
    </source>
</reference>
<evidence type="ECO:0000313" key="2">
    <source>
        <dbReference type="EMBL" id="GEA42105.1"/>
    </source>
</evidence>
<comment type="caution">
    <text evidence="2">The sequence shown here is derived from an EMBL/GenBank/DDBJ whole genome shotgun (WGS) entry which is preliminary data.</text>
</comment>
<proteinExistence type="predicted"/>
<gene>
    <name evidence="2" type="ORF">Cst04h_02750</name>
</gene>
<organism evidence="2 3">
    <name type="scientific">Corynebacterium striatum</name>
    <dbReference type="NCBI Taxonomy" id="43770"/>
    <lineage>
        <taxon>Bacteria</taxon>
        <taxon>Bacillati</taxon>
        <taxon>Actinomycetota</taxon>
        <taxon>Actinomycetes</taxon>
        <taxon>Mycobacteriales</taxon>
        <taxon>Corynebacteriaceae</taxon>
        <taxon>Corynebacterium</taxon>
    </lineage>
</organism>
<feature type="region of interest" description="Disordered" evidence="1">
    <location>
        <begin position="104"/>
        <end position="130"/>
    </location>
</feature>
<evidence type="ECO:0000313" key="3">
    <source>
        <dbReference type="Proteomes" id="UP000315234"/>
    </source>
</evidence>
<sequence length="143" mass="16442">MVDIHITAEILKLGKKLAPDRFPKPDPEIAQAWACALNREYPTRLWAEAVYLWATQRVEDKMCTPRDILNAASDTVRRWESNPTDKQELETFRAHRMHAKYQQMLGDAYTPQSVPGAPPQQKELTTQGPDFQALKQRLAKARK</sequence>
<dbReference type="EMBL" id="BJLD01000001">
    <property type="protein sequence ID" value="GEA42105.1"/>
    <property type="molecule type" value="Genomic_DNA"/>
</dbReference>
<name>A0AAQ1Z8M0_CORST</name>
<dbReference type="Proteomes" id="UP000315234">
    <property type="component" value="Unassembled WGS sequence"/>
</dbReference>
<accession>A0AAQ1Z8M0</accession>